<dbReference type="SUPFAM" id="SSF50249">
    <property type="entry name" value="Nucleic acid-binding proteins"/>
    <property type="match status" value="1"/>
</dbReference>
<dbReference type="EC" id="5.6.2.4" evidence="13 15"/>
<dbReference type="Gene3D" id="3.40.50.300">
    <property type="entry name" value="P-loop containing nucleotide triphosphate hydrolases"/>
    <property type="match status" value="2"/>
</dbReference>
<evidence type="ECO:0000313" key="19">
    <source>
        <dbReference type="Proteomes" id="UP001320831"/>
    </source>
</evidence>
<comment type="caution">
    <text evidence="18">The sequence shown here is derived from an EMBL/GenBank/DDBJ whole genome shotgun (WGS) entry which is preliminary data.</text>
</comment>
<dbReference type="EMBL" id="JAOCZP010000003">
    <property type="protein sequence ID" value="MCT7375421.1"/>
    <property type="molecule type" value="Genomic_DNA"/>
</dbReference>
<dbReference type="Pfam" id="PF19833">
    <property type="entry name" value="RecG_dom3_C"/>
    <property type="match status" value="1"/>
</dbReference>
<dbReference type="InterPro" id="IPR045562">
    <property type="entry name" value="RecG_dom3_C"/>
</dbReference>
<feature type="domain" description="Helicase ATP-binding" evidence="16">
    <location>
        <begin position="289"/>
        <end position="450"/>
    </location>
</feature>
<keyword evidence="8" id="KW-0238">DNA-binding</keyword>
<evidence type="ECO:0000256" key="11">
    <source>
        <dbReference type="ARBA" id="ARBA00023235"/>
    </source>
</evidence>
<dbReference type="PANTHER" id="PTHR47964">
    <property type="entry name" value="ATP-DEPENDENT DNA HELICASE HOMOLOG RECG, CHLOROPLASTIC"/>
    <property type="match status" value="1"/>
</dbReference>
<dbReference type="NCBIfam" id="NF008168">
    <property type="entry name" value="PRK10917.2-2"/>
    <property type="match status" value="1"/>
</dbReference>
<evidence type="ECO:0000256" key="9">
    <source>
        <dbReference type="ARBA" id="ARBA00023172"/>
    </source>
</evidence>
<keyword evidence="11" id="KW-0413">Isomerase</keyword>
<dbReference type="GO" id="GO:0016787">
    <property type="term" value="F:hydrolase activity"/>
    <property type="evidence" value="ECO:0007669"/>
    <property type="project" value="UniProtKB-KW"/>
</dbReference>
<dbReference type="InterPro" id="IPR012340">
    <property type="entry name" value="NA-bd_OB-fold"/>
</dbReference>
<evidence type="ECO:0000256" key="5">
    <source>
        <dbReference type="ARBA" id="ARBA00022801"/>
    </source>
</evidence>
<evidence type="ECO:0000313" key="18">
    <source>
        <dbReference type="EMBL" id="MCT7375421.1"/>
    </source>
</evidence>
<evidence type="ECO:0000256" key="3">
    <source>
        <dbReference type="ARBA" id="ARBA00022741"/>
    </source>
</evidence>
<evidence type="ECO:0000256" key="12">
    <source>
        <dbReference type="ARBA" id="ARBA00034617"/>
    </source>
</evidence>
<feature type="domain" description="Helicase C-terminal" evidence="17">
    <location>
        <begin position="469"/>
        <end position="628"/>
    </location>
</feature>
<reference evidence="18 19" key="1">
    <citation type="submission" date="2022-09" db="EMBL/GenBank/DDBJ databases">
        <title>Chelativorans salina sp. nov., a novel slightly halophilic bacterium isolated from a saline lake sediment enrichment.</title>
        <authorList>
            <person name="Gao L."/>
            <person name="Fang B.-Z."/>
            <person name="Li W.-J."/>
        </authorList>
    </citation>
    <scope>NUCLEOTIDE SEQUENCE [LARGE SCALE GENOMIC DNA]</scope>
    <source>
        <strain evidence="18 19">EGI FJ00035</strain>
    </source>
</reference>
<accession>A0ABT2LM98</accession>
<dbReference type="NCBIfam" id="TIGR00643">
    <property type="entry name" value="recG"/>
    <property type="match status" value="1"/>
</dbReference>
<keyword evidence="7 15" id="KW-0067">ATP-binding</keyword>
<evidence type="ECO:0000256" key="14">
    <source>
        <dbReference type="ARBA" id="ARBA00048988"/>
    </source>
</evidence>
<evidence type="ECO:0000256" key="8">
    <source>
        <dbReference type="ARBA" id="ARBA00023125"/>
    </source>
</evidence>
<name>A0ABT2LM98_9HYPH</name>
<comment type="function">
    <text evidence="15">Plays a critical role in recombination and DNA repair. Helps process Holliday junction intermediates to mature products by catalyzing branch migration. Has replication fork regression activity, unwinds stalled or blocked replication forks to make a HJ that can be resolved. Has a DNA unwinding activity characteristic of a DNA helicase with 3'-5' polarity.</text>
</comment>
<dbReference type="RefSeq" id="WP_260902418.1">
    <property type="nucleotide sequence ID" value="NZ_JAOCZP010000003.1"/>
</dbReference>
<comment type="similarity">
    <text evidence="1 15">Belongs to the helicase family. RecG subfamily.</text>
</comment>
<dbReference type="InterPro" id="IPR004609">
    <property type="entry name" value="ATP-dep_DNA_helicase_RecG"/>
</dbReference>
<keyword evidence="10 15" id="KW-0234">DNA repair</keyword>
<dbReference type="GO" id="GO:0003678">
    <property type="term" value="F:DNA helicase activity"/>
    <property type="evidence" value="ECO:0007669"/>
    <property type="project" value="UniProtKB-EC"/>
</dbReference>
<dbReference type="InterPro" id="IPR047112">
    <property type="entry name" value="RecG/Mfd"/>
</dbReference>
<dbReference type="SUPFAM" id="SSF52540">
    <property type="entry name" value="P-loop containing nucleoside triphosphate hydrolases"/>
    <property type="match status" value="2"/>
</dbReference>
<dbReference type="Proteomes" id="UP001320831">
    <property type="component" value="Unassembled WGS sequence"/>
</dbReference>
<evidence type="ECO:0000259" key="17">
    <source>
        <dbReference type="PROSITE" id="PS51194"/>
    </source>
</evidence>
<dbReference type="Pfam" id="PF17191">
    <property type="entry name" value="RecG_wedge"/>
    <property type="match status" value="1"/>
</dbReference>
<dbReference type="NCBIfam" id="NF008164">
    <property type="entry name" value="PRK10917.1-2"/>
    <property type="match status" value="1"/>
</dbReference>
<keyword evidence="6 15" id="KW-0347">Helicase</keyword>
<dbReference type="Pfam" id="PF00271">
    <property type="entry name" value="Helicase_C"/>
    <property type="match status" value="1"/>
</dbReference>
<dbReference type="InterPro" id="IPR014001">
    <property type="entry name" value="Helicase_ATP-bd"/>
</dbReference>
<evidence type="ECO:0000256" key="6">
    <source>
        <dbReference type="ARBA" id="ARBA00022806"/>
    </source>
</evidence>
<comment type="catalytic activity">
    <reaction evidence="12 15">
        <text>Couples ATP hydrolysis with the unwinding of duplex DNA by translocating in the 3'-5' direction.</text>
        <dbReference type="EC" id="5.6.2.4"/>
    </reaction>
</comment>
<dbReference type="CDD" id="cd04488">
    <property type="entry name" value="RecG_wedge_OBF"/>
    <property type="match status" value="1"/>
</dbReference>
<proteinExistence type="inferred from homology"/>
<organism evidence="18 19">
    <name type="scientific">Chelativorans salis</name>
    <dbReference type="NCBI Taxonomy" id="2978478"/>
    <lineage>
        <taxon>Bacteria</taxon>
        <taxon>Pseudomonadati</taxon>
        <taxon>Pseudomonadota</taxon>
        <taxon>Alphaproteobacteria</taxon>
        <taxon>Hyphomicrobiales</taxon>
        <taxon>Phyllobacteriaceae</taxon>
        <taxon>Chelativorans</taxon>
    </lineage>
</organism>
<dbReference type="PROSITE" id="PS51192">
    <property type="entry name" value="HELICASE_ATP_BIND_1"/>
    <property type="match status" value="1"/>
</dbReference>
<evidence type="ECO:0000256" key="1">
    <source>
        <dbReference type="ARBA" id="ARBA00007504"/>
    </source>
</evidence>
<dbReference type="CDD" id="cd17992">
    <property type="entry name" value="DEXHc_RecG"/>
    <property type="match status" value="1"/>
</dbReference>
<evidence type="ECO:0000256" key="7">
    <source>
        <dbReference type="ARBA" id="ARBA00022840"/>
    </source>
</evidence>
<evidence type="ECO:0000256" key="10">
    <source>
        <dbReference type="ARBA" id="ARBA00023204"/>
    </source>
</evidence>
<dbReference type="InterPro" id="IPR001650">
    <property type="entry name" value="Helicase_C-like"/>
</dbReference>
<dbReference type="SMART" id="SM00487">
    <property type="entry name" value="DEXDc"/>
    <property type="match status" value="1"/>
</dbReference>
<keyword evidence="9 15" id="KW-0233">DNA recombination</keyword>
<keyword evidence="3 15" id="KW-0547">Nucleotide-binding</keyword>
<dbReference type="Pfam" id="PF00270">
    <property type="entry name" value="DEAD"/>
    <property type="match status" value="1"/>
</dbReference>
<protein>
    <recommendedName>
        <fullName evidence="2 15">ATP-dependent DNA helicase RecG</fullName>
        <ecNumber evidence="13 15">5.6.2.4</ecNumber>
    </recommendedName>
</protein>
<gene>
    <name evidence="18" type="primary">recG</name>
    <name evidence="18" type="ORF">N5A92_10300</name>
</gene>
<keyword evidence="5 15" id="KW-0378">Hydrolase</keyword>
<evidence type="ECO:0000256" key="15">
    <source>
        <dbReference type="RuleBase" id="RU363016"/>
    </source>
</evidence>
<dbReference type="InterPro" id="IPR033454">
    <property type="entry name" value="RecG_wedge"/>
</dbReference>
<keyword evidence="4 15" id="KW-0227">DNA damage</keyword>
<evidence type="ECO:0000256" key="4">
    <source>
        <dbReference type="ARBA" id="ARBA00022763"/>
    </source>
</evidence>
<dbReference type="InterPro" id="IPR011545">
    <property type="entry name" value="DEAD/DEAH_box_helicase_dom"/>
</dbReference>
<dbReference type="SMART" id="SM00490">
    <property type="entry name" value="HELICc"/>
    <property type="match status" value="1"/>
</dbReference>
<evidence type="ECO:0000256" key="2">
    <source>
        <dbReference type="ARBA" id="ARBA00017846"/>
    </source>
</evidence>
<evidence type="ECO:0000256" key="13">
    <source>
        <dbReference type="ARBA" id="ARBA00034808"/>
    </source>
</evidence>
<evidence type="ECO:0000259" key="16">
    <source>
        <dbReference type="PROSITE" id="PS51192"/>
    </source>
</evidence>
<dbReference type="Gene3D" id="2.40.50.140">
    <property type="entry name" value="Nucleic acid-binding proteins"/>
    <property type="match status" value="1"/>
</dbReference>
<dbReference type="PANTHER" id="PTHR47964:SF1">
    <property type="entry name" value="ATP-DEPENDENT DNA HELICASE HOMOLOG RECG, CHLOROPLASTIC"/>
    <property type="match status" value="1"/>
</dbReference>
<dbReference type="InterPro" id="IPR027417">
    <property type="entry name" value="P-loop_NTPase"/>
</dbReference>
<dbReference type="PROSITE" id="PS51194">
    <property type="entry name" value="HELICASE_CTER"/>
    <property type="match status" value="1"/>
</dbReference>
<keyword evidence="19" id="KW-1185">Reference proteome</keyword>
<comment type="catalytic activity">
    <reaction evidence="14 15">
        <text>ATP + H2O = ADP + phosphate + H(+)</text>
        <dbReference type="Rhea" id="RHEA:13065"/>
        <dbReference type="ChEBI" id="CHEBI:15377"/>
        <dbReference type="ChEBI" id="CHEBI:15378"/>
        <dbReference type="ChEBI" id="CHEBI:30616"/>
        <dbReference type="ChEBI" id="CHEBI:43474"/>
        <dbReference type="ChEBI" id="CHEBI:456216"/>
        <dbReference type="EC" id="5.6.2.4"/>
    </reaction>
</comment>
<sequence length="702" mass="76502">MRPSLLDPLFAPATSLEGVGDKVAGLIANVVPADLTSRPLRVGDLLFVLSHSLIDRTNRPGVALAPQGAIVTLALTVDRHQPAPRGKKNMPYRVFAFDDTGEIALTFFHAHQAYLERQLPVGAEVLVSGRMEWFNGRPSMVHPDYIVPAAEAEALPPLEPVYPLTAGLSARVLRRTIGKALDRLPDLPEWQDTSLRERLTLPSFRAALQTLHDPQRIDDISPEGPAWRRIAYDEFLAAQLSLALVRARTRKLAGRPLTGDGAVTARIKAALPYTLTPSQEQAVADIHTDLAHEQRMLRLLQGDVGAGKTVVALLAMARAAEAGGQSALMAPTELLARQHLATIAPLAEAAGLKAALLTGREKGRERQAVLDGLASGGISFVVGTHALFQETVHFRDLVLAVIDEQHRFGVHQRLAISAKGDAPDMLVMTATPIPRTLVLSAFGDMDVSRLTEKPAGRKPIRTVTMPTDRLDELVERLRNAIAEGQKVYWICPLVEESEAIELTSAEDRFTALKRVFGETVGLVHGRLGAREKDEAMRAFKEGATRILVGTTVVEVGVDVPDATIIVIEHAERFGLAQLHQLRGRVGRGEQASSCVLLYKPPLSETAKRRLAILRETEDGFLIAEEDLKLRGEGDLLGTRQSGSPGFQVARLEFHAELLVTARDDARLVLSRDPELASERGKALRVLLYLFGKDEAVRLLRAG</sequence>